<dbReference type="NCBIfam" id="TIGR02595">
    <property type="entry name" value="PEP_CTERM"/>
    <property type="match status" value="1"/>
</dbReference>
<dbReference type="PANTHER" id="PTHR45737">
    <property type="entry name" value="VON WILLEBRAND FACTOR A DOMAIN-CONTAINING PROTEIN 5A"/>
    <property type="match status" value="1"/>
</dbReference>
<name>A0ABW2L9B3_9BACT</name>
<evidence type="ECO:0000259" key="4">
    <source>
        <dbReference type="PROSITE" id="PS51468"/>
    </source>
</evidence>
<dbReference type="Pfam" id="PF13768">
    <property type="entry name" value="VWA_3"/>
    <property type="match status" value="1"/>
</dbReference>
<gene>
    <name evidence="5" type="ORF">ACFQY0_13305</name>
</gene>
<evidence type="ECO:0000313" key="5">
    <source>
        <dbReference type="EMBL" id="MFC7338165.1"/>
    </source>
</evidence>
<dbReference type="PANTHER" id="PTHR45737:SF6">
    <property type="entry name" value="VON WILLEBRAND FACTOR A DOMAIN-CONTAINING PROTEIN 5A"/>
    <property type="match status" value="1"/>
</dbReference>
<comment type="caution">
    <text evidence="5">The sequence shown here is derived from an EMBL/GenBank/DDBJ whole genome shotgun (WGS) entry which is preliminary data.</text>
</comment>
<keyword evidence="2" id="KW-0732">Signal</keyword>
<feature type="domain" description="VWFA" evidence="3">
    <location>
        <begin position="305"/>
        <end position="475"/>
    </location>
</feature>
<dbReference type="InterPro" id="IPR002035">
    <property type="entry name" value="VWF_A"/>
</dbReference>
<feature type="compositionally biased region" description="Basic and acidic residues" evidence="1">
    <location>
        <begin position="33"/>
        <end position="48"/>
    </location>
</feature>
<evidence type="ECO:0000259" key="3">
    <source>
        <dbReference type="PROSITE" id="PS50234"/>
    </source>
</evidence>
<dbReference type="SMART" id="SM00327">
    <property type="entry name" value="VWA"/>
    <property type="match status" value="1"/>
</dbReference>
<evidence type="ECO:0000256" key="1">
    <source>
        <dbReference type="SAM" id="MobiDB-lite"/>
    </source>
</evidence>
<accession>A0ABW2L9B3</accession>
<dbReference type="InterPro" id="IPR036465">
    <property type="entry name" value="vWFA_dom_sf"/>
</dbReference>
<proteinExistence type="predicted"/>
<organism evidence="5 6">
    <name type="scientific">Haloferula chungangensis</name>
    <dbReference type="NCBI Taxonomy" id="1048331"/>
    <lineage>
        <taxon>Bacteria</taxon>
        <taxon>Pseudomonadati</taxon>
        <taxon>Verrucomicrobiota</taxon>
        <taxon>Verrucomicrobiia</taxon>
        <taxon>Verrucomicrobiales</taxon>
        <taxon>Verrucomicrobiaceae</taxon>
        <taxon>Haloferula</taxon>
    </lineage>
</organism>
<evidence type="ECO:0000313" key="6">
    <source>
        <dbReference type="Proteomes" id="UP001596472"/>
    </source>
</evidence>
<dbReference type="InterPro" id="IPR013694">
    <property type="entry name" value="VIT"/>
</dbReference>
<feature type="region of interest" description="Disordered" evidence="1">
    <location>
        <begin position="23"/>
        <end position="49"/>
    </location>
</feature>
<dbReference type="SUPFAM" id="SSF53300">
    <property type="entry name" value="vWA-like"/>
    <property type="match status" value="1"/>
</dbReference>
<dbReference type="SMART" id="SM00609">
    <property type="entry name" value="VIT"/>
    <property type="match status" value="1"/>
</dbReference>
<reference evidence="6" key="1">
    <citation type="journal article" date="2019" name="Int. J. Syst. Evol. Microbiol.">
        <title>The Global Catalogue of Microorganisms (GCM) 10K type strain sequencing project: providing services to taxonomists for standard genome sequencing and annotation.</title>
        <authorList>
            <consortium name="The Broad Institute Genomics Platform"/>
            <consortium name="The Broad Institute Genome Sequencing Center for Infectious Disease"/>
            <person name="Wu L."/>
            <person name="Ma J."/>
        </authorList>
    </citation>
    <scope>NUCLEOTIDE SEQUENCE [LARGE SCALE GENOMIC DNA]</scope>
    <source>
        <strain evidence="6">CGMCC 4.1467</strain>
    </source>
</reference>
<dbReference type="Gene3D" id="3.40.50.410">
    <property type="entry name" value="von Willebrand factor, type A domain"/>
    <property type="match status" value="1"/>
</dbReference>
<feature type="domain" description="VIT" evidence="4">
    <location>
        <begin position="38"/>
        <end position="166"/>
    </location>
</feature>
<sequence length="681" mass="73443">MQTPTILHAVTLSFLSTGLSFALPQPHPDGDDDQTHAPHFEISGDGKTTEQFPLKSTDVKATISGVIAQVQVEQTYSNTGSTPIEATYVFPASTRAAVHGVEMKIGERVIIAEIQEKAQAKATYEKAKSQNKTASLLDQERPNVFKMSVANILPGDEVTVTLNFSEKLTATDRVYEFVYPTVVGPRYSNKGAETETWVGNPHLSEGVDSPATFAAEVQVQSGMPLQSLTCTSHQPTIEFTAKDQASVSLPPSGEAGNRDFVLRYRLADAQVASGLLLHEGEDDNFFLLNVEPPARVLPEQIPARDYVFILDTSGSMNGFPLDTAKLLMRDLLGGIRQTDTFNVLLFAGDSRILSETPLQATPENIARGTDLTRLASGGGSTELLPALKRAMALPKDHDTSRSIVVVTDGFVNIERETFDLVQSELGNANLFAFGIGSSVNRWLIEGMARAGMGEPFFVLHPGEASQTASRFRDYIASPVLTDIKVRYEGFEAVDVQPESFPDVFADRPIELIGKWKGGASGRIIITGQGGAGPYEASFDVSTEATKGMKNPALRPLWAREKVRSLADRSMINSHMRGSGAKDETKREITTLGLTYSLLTDYTSFVGVDETPREVLDKLATVAQPLPLPKGVSNQAVGSSYVTVSNSGGSPGTTGAVPEPSAVGLLMITAIGLLMHRHRQKD</sequence>
<dbReference type="EMBL" id="JBHTBS010000006">
    <property type="protein sequence ID" value="MFC7338165.1"/>
    <property type="molecule type" value="Genomic_DNA"/>
</dbReference>
<protein>
    <submittedName>
        <fullName evidence="5">VIT domain-containing protein</fullName>
    </submittedName>
</protein>
<dbReference type="Proteomes" id="UP001596472">
    <property type="component" value="Unassembled WGS sequence"/>
</dbReference>
<dbReference type="PROSITE" id="PS51468">
    <property type="entry name" value="VIT"/>
    <property type="match status" value="1"/>
</dbReference>
<dbReference type="PROSITE" id="PS50234">
    <property type="entry name" value="VWFA"/>
    <property type="match status" value="1"/>
</dbReference>
<dbReference type="RefSeq" id="WP_379713169.1">
    <property type="nucleotide sequence ID" value="NZ_JBHTBS010000006.1"/>
</dbReference>
<evidence type="ECO:0000256" key="2">
    <source>
        <dbReference type="SAM" id="SignalP"/>
    </source>
</evidence>
<dbReference type="InterPro" id="IPR013424">
    <property type="entry name" value="Ice-binding_C"/>
</dbReference>
<feature type="signal peptide" evidence="2">
    <location>
        <begin position="1"/>
        <end position="22"/>
    </location>
</feature>
<feature type="chain" id="PRO_5046203778" evidence="2">
    <location>
        <begin position="23"/>
        <end position="681"/>
    </location>
</feature>
<keyword evidence="6" id="KW-1185">Reference proteome</keyword>
<dbReference type="Pfam" id="PF08487">
    <property type="entry name" value="VIT"/>
    <property type="match status" value="1"/>
</dbReference>